<reference evidence="6 7" key="1">
    <citation type="submission" date="2023-02" db="EMBL/GenBank/DDBJ databases">
        <title>LHISI_Scaffold_Assembly.</title>
        <authorList>
            <person name="Stuart O.P."/>
            <person name="Cleave R."/>
            <person name="Magrath M.J.L."/>
            <person name="Mikheyev A.S."/>
        </authorList>
    </citation>
    <scope>NUCLEOTIDE SEQUENCE [LARGE SCALE GENOMIC DNA]</scope>
    <source>
        <strain evidence="6">Daus_M_001</strain>
        <tissue evidence="6">Leg muscle</tissue>
    </source>
</reference>
<dbReference type="Proteomes" id="UP001159363">
    <property type="component" value="Chromosome X"/>
</dbReference>
<comment type="similarity">
    <text evidence="2">Belongs to the carotenoid oxygenase family.</text>
</comment>
<evidence type="ECO:0000256" key="5">
    <source>
        <dbReference type="ARBA" id="ARBA00023004"/>
    </source>
</evidence>
<dbReference type="EMBL" id="JARBHB010000004">
    <property type="protein sequence ID" value="KAJ8885768.1"/>
    <property type="molecule type" value="Genomic_DNA"/>
</dbReference>
<dbReference type="Pfam" id="PF03055">
    <property type="entry name" value="RPE65"/>
    <property type="match status" value="2"/>
</dbReference>
<comment type="caution">
    <text evidence="6">The sequence shown here is derived from an EMBL/GenBank/DDBJ whole genome shotgun (WGS) entry which is preliminary data.</text>
</comment>
<gene>
    <name evidence="6" type="ORF">PR048_011968</name>
</gene>
<evidence type="ECO:0000313" key="6">
    <source>
        <dbReference type="EMBL" id="KAJ8885768.1"/>
    </source>
</evidence>
<keyword evidence="3" id="KW-0479">Metal-binding</keyword>
<accession>A0ABQ9HN41</accession>
<dbReference type="PANTHER" id="PTHR10543">
    <property type="entry name" value="BETA-CAROTENE DIOXYGENASE"/>
    <property type="match status" value="1"/>
</dbReference>
<dbReference type="InterPro" id="IPR004294">
    <property type="entry name" value="Carotenoid_Oase"/>
</dbReference>
<protein>
    <submittedName>
        <fullName evidence="6">Uncharacterized protein</fullName>
    </submittedName>
</protein>
<proteinExistence type="inferred from homology"/>
<evidence type="ECO:0000256" key="3">
    <source>
        <dbReference type="ARBA" id="ARBA00022723"/>
    </source>
</evidence>
<comment type="cofactor">
    <cofactor evidence="1">
        <name>Fe(2+)</name>
        <dbReference type="ChEBI" id="CHEBI:29033"/>
    </cofactor>
</comment>
<keyword evidence="7" id="KW-1185">Reference proteome</keyword>
<sequence>MTKNIQQNPDYARLFRGRPMRYVLPLNVPSEPVPADHNLVTLDDTRCTAHLVRGDQVMVTPEIICDIGCETPRIHYERYLGQPYRYFYAISSDVDVDNPGSVLKIDTKTGTWKSWNKRNVYPSEPIFVSSPEPKWSDYLPPTEASGVRFPAVSLPDFRKWNLVGRCRWSVGFSRISPVSPALAFRFFFQSEDDGVVLSALIWSGDRENQAGVLILDASTMTEIARAEFTTPSAVPKCLHGWFTEITHKNTKT</sequence>
<evidence type="ECO:0000313" key="7">
    <source>
        <dbReference type="Proteomes" id="UP001159363"/>
    </source>
</evidence>
<evidence type="ECO:0000256" key="4">
    <source>
        <dbReference type="ARBA" id="ARBA00023002"/>
    </source>
</evidence>
<evidence type="ECO:0000256" key="1">
    <source>
        <dbReference type="ARBA" id="ARBA00001954"/>
    </source>
</evidence>
<evidence type="ECO:0000256" key="2">
    <source>
        <dbReference type="ARBA" id="ARBA00006787"/>
    </source>
</evidence>
<keyword evidence="5" id="KW-0408">Iron</keyword>
<name>A0ABQ9HN41_9NEOP</name>
<dbReference type="PANTHER" id="PTHR10543:SF24">
    <property type="entry name" value="CAROTENOID ISOMEROOXYGENASE"/>
    <property type="match status" value="1"/>
</dbReference>
<organism evidence="6 7">
    <name type="scientific">Dryococelus australis</name>
    <dbReference type="NCBI Taxonomy" id="614101"/>
    <lineage>
        <taxon>Eukaryota</taxon>
        <taxon>Metazoa</taxon>
        <taxon>Ecdysozoa</taxon>
        <taxon>Arthropoda</taxon>
        <taxon>Hexapoda</taxon>
        <taxon>Insecta</taxon>
        <taxon>Pterygota</taxon>
        <taxon>Neoptera</taxon>
        <taxon>Polyneoptera</taxon>
        <taxon>Phasmatodea</taxon>
        <taxon>Verophasmatodea</taxon>
        <taxon>Anareolatae</taxon>
        <taxon>Phasmatidae</taxon>
        <taxon>Eurycanthinae</taxon>
        <taxon>Dryococelus</taxon>
    </lineage>
</organism>
<keyword evidence="4" id="KW-0560">Oxidoreductase</keyword>